<keyword evidence="3" id="KW-0804">Transcription</keyword>
<evidence type="ECO:0000313" key="6">
    <source>
        <dbReference type="Proteomes" id="UP000486602"/>
    </source>
</evidence>
<name>A0A7K3WTC8_9FLAO</name>
<evidence type="ECO:0000259" key="4">
    <source>
        <dbReference type="PROSITE" id="PS50043"/>
    </source>
</evidence>
<sequence>MKYIDNPDAPNQKHLDFLRIRDKNNTLIDFDQLSHLCNSNFQIGITSYFILPVFQNNSKATNIRLKEYLHNQRIEVGTDSIQHRIHKDDLAFYLQCEQKTNEFFSRLAPSEIPFYKTRFDFRVGTNGFYKRYLQQRVVFEYENENIRNFLVIMTDISQLKSSSSSHYSIIGKSDKKCPDSNYPPSIKVADPFPLSRREKDVHGHLMENLSSKEIADKLFVSEETIKNHRKGILKKTGCKNTLELIMKSYENGWI</sequence>
<dbReference type="EMBL" id="JAAGVY010000020">
    <property type="protein sequence ID" value="NEN24132.1"/>
    <property type="molecule type" value="Genomic_DNA"/>
</dbReference>
<dbReference type="PANTHER" id="PTHR44688:SF16">
    <property type="entry name" value="DNA-BINDING TRANSCRIPTIONAL ACTIVATOR DEVR_DOSR"/>
    <property type="match status" value="1"/>
</dbReference>
<gene>
    <name evidence="5" type="ORF">G3O08_11530</name>
</gene>
<protein>
    <submittedName>
        <fullName evidence="5">Response regulator transcription factor</fullName>
    </submittedName>
</protein>
<dbReference type="GO" id="GO:0006355">
    <property type="term" value="P:regulation of DNA-templated transcription"/>
    <property type="evidence" value="ECO:0007669"/>
    <property type="project" value="InterPro"/>
</dbReference>
<dbReference type="SMART" id="SM00421">
    <property type="entry name" value="HTH_LUXR"/>
    <property type="match status" value="1"/>
</dbReference>
<comment type="caution">
    <text evidence="5">The sequence shown here is derived from an EMBL/GenBank/DDBJ whole genome shotgun (WGS) entry which is preliminary data.</text>
</comment>
<dbReference type="SUPFAM" id="SSF46894">
    <property type="entry name" value="C-terminal effector domain of the bipartite response regulators"/>
    <property type="match status" value="1"/>
</dbReference>
<feature type="domain" description="HTH luxR-type" evidence="4">
    <location>
        <begin position="187"/>
        <end position="252"/>
    </location>
</feature>
<evidence type="ECO:0000256" key="1">
    <source>
        <dbReference type="ARBA" id="ARBA00023015"/>
    </source>
</evidence>
<dbReference type="InterPro" id="IPR016032">
    <property type="entry name" value="Sig_transdc_resp-reg_C-effctor"/>
</dbReference>
<evidence type="ECO:0000256" key="3">
    <source>
        <dbReference type="ARBA" id="ARBA00023163"/>
    </source>
</evidence>
<dbReference type="Pfam" id="PF00196">
    <property type="entry name" value="GerE"/>
    <property type="match status" value="1"/>
</dbReference>
<accession>A0A7K3WTC8</accession>
<keyword evidence="6" id="KW-1185">Reference proteome</keyword>
<dbReference type="InterPro" id="IPR036388">
    <property type="entry name" value="WH-like_DNA-bd_sf"/>
</dbReference>
<dbReference type="PRINTS" id="PR00038">
    <property type="entry name" value="HTHLUXR"/>
</dbReference>
<dbReference type="Gene3D" id="3.30.450.20">
    <property type="entry name" value="PAS domain"/>
    <property type="match status" value="1"/>
</dbReference>
<dbReference type="InterPro" id="IPR000792">
    <property type="entry name" value="Tscrpt_reg_LuxR_C"/>
</dbReference>
<organism evidence="5 6">
    <name type="scientific">Cryomorpha ignava</name>
    <dbReference type="NCBI Taxonomy" id="101383"/>
    <lineage>
        <taxon>Bacteria</taxon>
        <taxon>Pseudomonadati</taxon>
        <taxon>Bacteroidota</taxon>
        <taxon>Flavobacteriia</taxon>
        <taxon>Flavobacteriales</taxon>
        <taxon>Cryomorphaceae</taxon>
        <taxon>Cryomorpha</taxon>
    </lineage>
</organism>
<evidence type="ECO:0000256" key="2">
    <source>
        <dbReference type="ARBA" id="ARBA00023125"/>
    </source>
</evidence>
<dbReference type="PANTHER" id="PTHR44688">
    <property type="entry name" value="DNA-BINDING TRANSCRIPTIONAL ACTIVATOR DEVR_DOSR"/>
    <property type="match status" value="1"/>
</dbReference>
<dbReference type="CDD" id="cd06170">
    <property type="entry name" value="LuxR_C_like"/>
    <property type="match status" value="1"/>
</dbReference>
<proteinExistence type="predicted"/>
<dbReference type="GO" id="GO:0003677">
    <property type="term" value="F:DNA binding"/>
    <property type="evidence" value="ECO:0007669"/>
    <property type="project" value="UniProtKB-KW"/>
</dbReference>
<evidence type="ECO:0000313" key="5">
    <source>
        <dbReference type="EMBL" id="NEN24132.1"/>
    </source>
</evidence>
<dbReference type="AlphaFoldDB" id="A0A7K3WTC8"/>
<dbReference type="RefSeq" id="WP_163285526.1">
    <property type="nucleotide sequence ID" value="NZ_JAAGVY010000020.1"/>
</dbReference>
<reference evidence="5 6" key="1">
    <citation type="submission" date="2020-02" db="EMBL/GenBank/DDBJ databases">
        <title>Out from the shadows clarifying the taxonomy of the family Cryomorphaceae and related taxa by utilizing the GTDB taxonomic framework.</title>
        <authorList>
            <person name="Bowman J.P."/>
        </authorList>
    </citation>
    <scope>NUCLEOTIDE SEQUENCE [LARGE SCALE GENOMIC DNA]</scope>
    <source>
        <strain evidence="5 6">QSSC 1-22</strain>
    </source>
</reference>
<keyword evidence="2" id="KW-0238">DNA-binding</keyword>
<keyword evidence="1" id="KW-0805">Transcription regulation</keyword>
<dbReference type="Gene3D" id="1.10.10.10">
    <property type="entry name" value="Winged helix-like DNA-binding domain superfamily/Winged helix DNA-binding domain"/>
    <property type="match status" value="1"/>
</dbReference>
<dbReference type="PROSITE" id="PS50043">
    <property type="entry name" value="HTH_LUXR_2"/>
    <property type="match status" value="1"/>
</dbReference>
<dbReference type="Proteomes" id="UP000486602">
    <property type="component" value="Unassembled WGS sequence"/>
</dbReference>